<feature type="region of interest" description="Disordered" evidence="1">
    <location>
        <begin position="165"/>
        <end position="233"/>
    </location>
</feature>
<reference evidence="3 4" key="2">
    <citation type="submission" date="2018-11" db="EMBL/GenBank/DDBJ databases">
        <authorList>
            <consortium name="Pathogen Informatics"/>
        </authorList>
    </citation>
    <scope>NUCLEOTIDE SEQUENCE [LARGE SCALE GENOMIC DNA]</scope>
</reference>
<dbReference type="Proteomes" id="UP000270296">
    <property type="component" value="Unassembled WGS sequence"/>
</dbReference>
<evidence type="ECO:0000313" key="5">
    <source>
        <dbReference type="WBParaSite" id="SBAD_0000752301-mRNA-1"/>
    </source>
</evidence>
<dbReference type="AlphaFoldDB" id="A0A183IUF5"/>
<evidence type="ECO:0000313" key="3">
    <source>
        <dbReference type="EMBL" id="VDP12453.1"/>
    </source>
</evidence>
<dbReference type="Gene3D" id="2.60.40.10">
    <property type="entry name" value="Immunoglobulins"/>
    <property type="match status" value="1"/>
</dbReference>
<accession>A0A183IUF5</accession>
<organism evidence="5">
    <name type="scientific">Soboliphyme baturini</name>
    <dbReference type="NCBI Taxonomy" id="241478"/>
    <lineage>
        <taxon>Eukaryota</taxon>
        <taxon>Metazoa</taxon>
        <taxon>Ecdysozoa</taxon>
        <taxon>Nematoda</taxon>
        <taxon>Enoplea</taxon>
        <taxon>Dorylaimia</taxon>
        <taxon>Dioctophymatida</taxon>
        <taxon>Dioctophymatoidea</taxon>
        <taxon>Soboliphymatidae</taxon>
        <taxon>Soboliphyme</taxon>
    </lineage>
</organism>
<evidence type="ECO:0000259" key="2">
    <source>
        <dbReference type="Pfam" id="PF00635"/>
    </source>
</evidence>
<protein>
    <submittedName>
        <fullName evidence="5">MSP domain-containing protein</fullName>
    </submittedName>
</protein>
<dbReference type="Pfam" id="PF00635">
    <property type="entry name" value="Motile_Sperm"/>
    <property type="match status" value="1"/>
</dbReference>
<sequence length="233" mass="25656">MGIAQGVLGADFGEDVKTLDQVLISSKAIIVRKPFSGEKTKWITLTNPSDKTIIFTVVTTGPNLLANRREMGILRGKRKIHVRLQLCRMPKGVATSDVDCLTFILAVWPENEGPLTDVGLLKERKLTPRANRAIEVLVAYVAPKNEGTASSKEGDVRPDVIKEEMQSADDLCEDGTANEEKDKNEESDENNSKEEGNVKDDIRTNRSLTDEADGDPDDDSEGEENTDQPEDDN</sequence>
<proteinExistence type="predicted"/>
<dbReference type="InterPro" id="IPR013783">
    <property type="entry name" value="Ig-like_fold"/>
</dbReference>
<name>A0A183IUF5_9BILA</name>
<feature type="compositionally biased region" description="Acidic residues" evidence="1">
    <location>
        <begin position="166"/>
        <end position="177"/>
    </location>
</feature>
<dbReference type="SUPFAM" id="SSF49354">
    <property type="entry name" value="PapD-like"/>
    <property type="match status" value="1"/>
</dbReference>
<evidence type="ECO:0000313" key="4">
    <source>
        <dbReference type="Proteomes" id="UP000270296"/>
    </source>
</evidence>
<feature type="compositionally biased region" description="Basic and acidic residues" evidence="1">
    <location>
        <begin position="178"/>
        <end position="204"/>
    </location>
</feature>
<keyword evidence="4" id="KW-1185">Reference proteome</keyword>
<dbReference type="WBParaSite" id="SBAD_0000752301-mRNA-1">
    <property type="protein sequence ID" value="SBAD_0000752301-mRNA-1"/>
    <property type="gene ID" value="SBAD_0000752301"/>
</dbReference>
<evidence type="ECO:0000256" key="1">
    <source>
        <dbReference type="SAM" id="MobiDB-lite"/>
    </source>
</evidence>
<gene>
    <name evidence="3" type="ORF">SBAD_LOCUS7252</name>
</gene>
<dbReference type="InterPro" id="IPR000535">
    <property type="entry name" value="MSP_dom"/>
</dbReference>
<feature type="domain" description="MSP" evidence="2">
    <location>
        <begin position="26"/>
        <end position="108"/>
    </location>
</feature>
<dbReference type="EMBL" id="UZAM01010459">
    <property type="protein sequence ID" value="VDP12453.1"/>
    <property type="molecule type" value="Genomic_DNA"/>
</dbReference>
<dbReference type="InterPro" id="IPR008962">
    <property type="entry name" value="PapD-like_sf"/>
</dbReference>
<feature type="compositionally biased region" description="Acidic residues" evidence="1">
    <location>
        <begin position="210"/>
        <end position="233"/>
    </location>
</feature>
<reference evidence="5" key="1">
    <citation type="submission" date="2016-06" db="UniProtKB">
        <authorList>
            <consortium name="WormBaseParasite"/>
        </authorList>
    </citation>
    <scope>IDENTIFICATION</scope>
</reference>